<dbReference type="EMBL" id="SZZH01000001">
    <property type="protein sequence ID" value="TKV61210.1"/>
    <property type="molecule type" value="Genomic_DNA"/>
</dbReference>
<keyword evidence="3" id="KW-1185">Reference proteome</keyword>
<evidence type="ECO:0000313" key="2">
    <source>
        <dbReference type="EMBL" id="TKV61210.1"/>
    </source>
</evidence>
<reference evidence="2 3" key="1">
    <citation type="submission" date="2019-05" db="EMBL/GenBank/DDBJ databases">
        <title>Nakamurella sp. N5BH11, whole genome shotgun sequence.</title>
        <authorList>
            <person name="Tuo L."/>
        </authorList>
    </citation>
    <scope>NUCLEOTIDE SEQUENCE [LARGE SCALE GENOMIC DNA]</scope>
    <source>
        <strain evidence="2 3">N5BH11</strain>
    </source>
</reference>
<dbReference type="Pfam" id="PF08940">
    <property type="entry name" value="DUF1918"/>
    <property type="match status" value="1"/>
</dbReference>
<accession>A0A4U6QL06</accession>
<dbReference type="Gene3D" id="2.30.30.440">
    <property type="entry name" value="Domain of unknown function DUF1918"/>
    <property type="match status" value="1"/>
</dbReference>
<dbReference type="OrthoDB" id="4828144at2"/>
<dbReference type="SUPFAM" id="SSF50118">
    <property type="entry name" value="Cell growth inhibitor/plasmid maintenance toxic component"/>
    <property type="match status" value="1"/>
</dbReference>
<gene>
    <name evidence="2" type="ORF">FDO65_06200</name>
</gene>
<sequence length="72" mass="7955">MMHARAGDWLIVHGRVQGQPERRAQILRVGPSGAPPYAVRWTDDDRNGIVFPGPDAEIVTSEQLFDELAGDD</sequence>
<dbReference type="Proteomes" id="UP000306985">
    <property type="component" value="Unassembled WGS sequence"/>
</dbReference>
<feature type="domain" description="DUF1918" evidence="1">
    <location>
        <begin position="2"/>
        <end position="58"/>
    </location>
</feature>
<protein>
    <submittedName>
        <fullName evidence="2">DUF1918 domain-containing protein</fullName>
    </submittedName>
</protein>
<organism evidence="2 3">
    <name type="scientific">Nakamurella flava</name>
    <dbReference type="NCBI Taxonomy" id="2576308"/>
    <lineage>
        <taxon>Bacteria</taxon>
        <taxon>Bacillati</taxon>
        <taxon>Actinomycetota</taxon>
        <taxon>Actinomycetes</taxon>
        <taxon>Nakamurellales</taxon>
        <taxon>Nakamurellaceae</taxon>
        <taxon>Nakamurella</taxon>
    </lineage>
</organism>
<evidence type="ECO:0000259" key="1">
    <source>
        <dbReference type="Pfam" id="PF08940"/>
    </source>
</evidence>
<name>A0A4U6QL06_9ACTN</name>
<evidence type="ECO:0000313" key="3">
    <source>
        <dbReference type="Proteomes" id="UP000306985"/>
    </source>
</evidence>
<dbReference type="RefSeq" id="WP_137448514.1">
    <property type="nucleotide sequence ID" value="NZ_SZZH01000001.1"/>
</dbReference>
<comment type="caution">
    <text evidence="2">The sequence shown here is derived from an EMBL/GenBank/DDBJ whole genome shotgun (WGS) entry which is preliminary data.</text>
</comment>
<dbReference type="AlphaFoldDB" id="A0A4U6QL06"/>
<proteinExistence type="predicted"/>
<dbReference type="InterPro" id="IPR015035">
    <property type="entry name" value="DUF1918"/>
</dbReference>